<dbReference type="InterPro" id="IPR001611">
    <property type="entry name" value="Leu-rich_rpt"/>
</dbReference>
<dbReference type="AlphaFoldDB" id="A0A7I8VWS2"/>
<keyword evidence="5" id="KW-1185">Reference proteome</keyword>
<organism evidence="4 5">
    <name type="scientific">Dimorphilus gyrociliatus</name>
    <dbReference type="NCBI Taxonomy" id="2664684"/>
    <lineage>
        <taxon>Eukaryota</taxon>
        <taxon>Metazoa</taxon>
        <taxon>Spiralia</taxon>
        <taxon>Lophotrochozoa</taxon>
        <taxon>Annelida</taxon>
        <taxon>Polychaeta</taxon>
        <taxon>Polychaeta incertae sedis</taxon>
        <taxon>Dinophilidae</taxon>
        <taxon>Dimorphilus</taxon>
    </lineage>
</organism>
<evidence type="ECO:0000256" key="2">
    <source>
        <dbReference type="ARBA" id="ARBA00022729"/>
    </source>
</evidence>
<comment type="caution">
    <text evidence="4">The sequence shown here is derived from an EMBL/GenBank/DDBJ whole genome shotgun (WGS) entry which is preliminary data.</text>
</comment>
<accession>A0A7I8VWS2</accession>
<dbReference type="InterPro" id="IPR032675">
    <property type="entry name" value="LRR_dom_sf"/>
</dbReference>
<evidence type="ECO:0000256" key="3">
    <source>
        <dbReference type="ARBA" id="ARBA00022737"/>
    </source>
</evidence>
<dbReference type="Pfam" id="PF13855">
    <property type="entry name" value="LRR_8"/>
    <property type="match status" value="1"/>
</dbReference>
<evidence type="ECO:0000313" key="5">
    <source>
        <dbReference type="Proteomes" id="UP000549394"/>
    </source>
</evidence>
<dbReference type="Pfam" id="PF00560">
    <property type="entry name" value="LRR_1"/>
    <property type="match status" value="1"/>
</dbReference>
<sequence>MIMYEDALCPAVSPCVCRGSVTIDCSSQRLVALPMFITMTSTFKLLDLSLNHLGELKENSFEDVQAERIDLSFNDIAILYTKTFEKSRKLKFLNLNHNLLQTLPIGFGKLLRQLTTLLLKFNSFTNFLPEWFDGFTNLKFLDLSGNQLGFIPTPALRKLESLSTLTLRQIGLSKIPRDAFKGVKVEILNLGNNKDIKIEKDSFCGIDPQTSILRLDHSHIRQIPVGCILKLVESVRLLDLSGNPLHCDCSVLSANLFYAISLGTIAQCASPKKFAGELVQRVNSTQCQVRSGQCIDSCSESRSSSYQIMSIYVFVICLGLTYFNYD</sequence>
<reference evidence="4 5" key="1">
    <citation type="submission" date="2020-08" db="EMBL/GenBank/DDBJ databases">
        <authorList>
            <person name="Hejnol A."/>
        </authorList>
    </citation>
    <scope>NUCLEOTIDE SEQUENCE [LARGE SCALE GENOMIC DNA]</scope>
</reference>
<dbReference type="InterPro" id="IPR003591">
    <property type="entry name" value="Leu-rich_rpt_typical-subtyp"/>
</dbReference>
<proteinExistence type="predicted"/>
<dbReference type="OrthoDB" id="6066926at2759"/>
<keyword evidence="2" id="KW-0732">Signal</keyword>
<evidence type="ECO:0000256" key="1">
    <source>
        <dbReference type="ARBA" id="ARBA00022614"/>
    </source>
</evidence>
<keyword evidence="1" id="KW-0433">Leucine-rich repeat</keyword>
<keyword evidence="3" id="KW-0677">Repeat</keyword>
<dbReference type="PROSITE" id="PS51450">
    <property type="entry name" value="LRR"/>
    <property type="match status" value="1"/>
</dbReference>
<dbReference type="InterPro" id="IPR050328">
    <property type="entry name" value="Dev_Immune_Receptor"/>
</dbReference>
<dbReference type="SMART" id="SM00369">
    <property type="entry name" value="LRR_TYP"/>
    <property type="match status" value="6"/>
</dbReference>
<dbReference type="Proteomes" id="UP000549394">
    <property type="component" value="Unassembled WGS sequence"/>
</dbReference>
<dbReference type="PANTHER" id="PTHR24373">
    <property type="entry name" value="SLIT RELATED LEUCINE-RICH REPEAT NEURONAL PROTEIN"/>
    <property type="match status" value="1"/>
</dbReference>
<evidence type="ECO:0000313" key="4">
    <source>
        <dbReference type="EMBL" id="CAD5119996.1"/>
    </source>
</evidence>
<dbReference type="EMBL" id="CAJFCJ010000011">
    <property type="protein sequence ID" value="CAD5119996.1"/>
    <property type="molecule type" value="Genomic_DNA"/>
</dbReference>
<protein>
    <submittedName>
        <fullName evidence="4">Uncharacterized protein</fullName>
    </submittedName>
</protein>
<dbReference type="PANTHER" id="PTHR24373:SF275">
    <property type="entry name" value="TIR DOMAIN-CONTAINING PROTEIN"/>
    <property type="match status" value="1"/>
</dbReference>
<name>A0A7I8VWS2_9ANNE</name>
<dbReference type="Gene3D" id="3.80.10.10">
    <property type="entry name" value="Ribonuclease Inhibitor"/>
    <property type="match status" value="2"/>
</dbReference>
<gene>
    <name evidence="4" type="ORF">DGYR_LOCUS8160</name>
</gene>
<dbReference type="SUPFAM" id="SSF52058">
    <property type="entry name" value="L domain-like"/>
    <property type="match status" value="1"/>
</dbReference>